<keyword evidence="1" id="KW-1133">Transmembrane helix</keyword>
<dbReference type="Pfam" id="PF07314">
    <property type="entry name" value="Lit"/>
    <property type="match status" value="1"/>
</dbReference>
<feature type="transmembrane region" description="Helical" evidence="1">
    <location>
        <begin position="183"/>
        <end position="206"/>
    </location>
</feature>
<reference evidence="2" key="1">
    <citation type="submission" date="2020-04" db="EMBL/GenBank/DDBJ databases">
        <authorList>
            <person name="Zhang T."/>
        </authorList>
    </citation>
    <scope>NUCLEOTIDE SEQUENCE</scope>
    <source>
        <strain evidence="2">HKST-UBA15</strain>
    </source>
</reference>
<keyword evidence="1" id="KW-0812">Transmembrane</keyword>
<organism evidence="2 3">
    <name type="scientific">Candidatus Dojkabacteria bacterium</name>
    <dbReference type="NCBI Taxonomy" id="2099670"/>
    <lineage>
        <taxon>Bacteria</taxon>
        <taxon>Candidatus Dojkabacteria</taxon>
    </lineage>
</organism>
<keyword evidence="1" id="KW-0472">Membrane</keyword>
<gene>
    <name evidence="2" type="ORF">KC675_02180</name>
</gene>
<feature type="transmembrane region" description="Helical" evidence="1">
    <location>
        <begin position="99"/>
        <end position="118"/>
    </location>
</feature>
<accession>A0A955KZK5</accession>
<reference evidence="2" key="2">
    <citation type="journal article" date="2021" name="Microbiome">
        <title>Successional dynamics and alternative stable states in a saline activated sludge microbial community over 9 years.</title>
        <authorList>
            <person name="Wang Y."/>
            <person name="Ye J."/>
            <person name="Ju F."/>
            <person name="Liu L."/>
            <person name="Boyd J.A."/>
            <person name="Deng Y."/>
            <person name="Parks D.H."/>
            <person name="Jiang X."/>
            <person name="Yin X."/>
            <person name="Woodcroft B.J."/>
            <person name="Tyson G.W."/>
            <person name="Hugenholtz P."/>
            <person name="Polz M.F."/>
            <person name="Zhang T."/>
        </authorList>
    </citation>
    <scope>NUCLEOTIDE SEQUENCE</scope>
    <source>
        <strain evidence="2">HKST-UBA15</strain>
    </source>
</reference>
<feature type="transmembrane region" description="Helical" evidence="1">
    <location>
        <begin position="130"/>
        <end position="149"/>
    </location>
</feature>
<dbReference type="Proteomes" id="UP000745577">
    <property type="component" value="Unassembled WGS sequence"/>
</dbReference>
<evidence type="ECO:0000313" key="3">
    <source>
        <dbReference type="Proteomes" id="UP000745577"/>
    </source>
</evidence>
<protein>
    <submittedName>
        <fullName evidence="2">DUF1461 domain-containing protein</fullName>
    </submittedName>
</protein>
<sequence length="216" mass="25301">MDNQIIRLNTFFFSVLLGILFLLTPLLFFANNSKYYIFRFDNYGVYEEFSKVSVDKTTLDKEFENLILHLSPLSKDLNGSFYSTEDILHLYDVKNMLTALYFLFTISLISIIAIYRSKRNTINLNLAKKYSLFYIIALTILGLISIFNFDNFFTSIHELSFSNDYWLLDPKSSNLIKFFPQNLFLEVLVIIIITNLLLHISFIMLSEKINGKRKAK</sequence>
<proteinExistence type="predicted"/>
<name>A0A955KZK5_9BACT</name>
<dbReference type="EMBL" id="JAGQLL010000021">
    <property type="protein sequence ID" value="MCA9379967.1"/>
    <property type="molecule type" value="Genomic_DNA"/>
</dbReference>
<dbReference type="InterPro" id="IPR010178">
    <property type="entry name" value="Lit"/>
</dbReference>
<evidence type="ECO:0000313" key="2">
    <source>
        <dbReference type="EMBL" id="MCA9379967.1"/>
    </source>
</evidence>
<evidence type="ECO:0000256" key="1">
    <source>
        <dbReference type="SAM" id="Phobius"/>
    </source>
</evidence>
<dbReference type="AlphaFoldDB" id="A0A955KZK5"/>
<comment type="caution">
    <text evidence="2">The sequence shown here is derived from an EMBL/GenBank/DDBJ whole genome shotgun (WGS) entry which is preliminary data.</text>
</comment>
<feature type="transmembrane region" description="Helical" evidence="1">
    <location>
        <begin position="12"/>
        <end position="30"/>
    </location>
</feature>